<dbReference type="InterPro" id="IPR001590">
    <property type="entry name" value="Peptidase_M12B"/>
</dbReference>
<keyword evidence="4 8" id="KW-0862">Zinc</keyword>
<evidence type="ECO:0000256" key="1">
    <source>
        <dbReference type="ARBA" id="ARBA00022670"/>
    </source>
</evidence>
<evidence type="ECO:0000256" key="8">
    <source>
        <dbReference type="PROSITE-ProRule" id="PRU00276"/>
    </source>
</evidence>
<accession>A0A8W8KXD4</accession>
<evidence type="ECO:0000313" key="11">
    <source>
        <dbReference type="EnsemblMetazoa" id="G25433.2:cds"/>
    </source>
</evidence>
<feature type="binding site" evidence="8">
    <location>
        <position position="347"/>
    </location>
    <ligand>
        <name>Zn(2+)</name>
        <dbReference type="ChEBI" id="CHEBI:29105"/>
        <note>catalytic</note>
    </ligand>
</feature>
<dbReference type="SUPFAM" id="SSF55486">
    <property type="entry name" value="Metalloproteases ('zincins'), catalytic domain"/>
    <property type="match status" value="1"/>
</dbReference>
<dbReference type="Pfam" id="PF17771">
    <property type="entry name" value="ADAMTS_CR_2"/>
    <property type="match status" value="1"/>
</dbReference>
<reference evidence="11" key="1">
    <citation type="submission" date="2022-08" db="UniProtKB">
        <authorList>
            <consortium name="EnsemblMetazoa"/>
        </authorList>
    </citation>
    <scope>IDENTIFICATION</scope>
    <source>
        <strain evidence="11">05x7-T-G4-1.051#20</strain>
    </source>
</reference>
<dbReference type="GO" id="GO:0006509">
    <property type="term" value="P:membrane protein ectodomain proteolysis"/>
    <property type="evidence" value="ECO:0007669"/>
    <property type="project" value="TreeGrafter"/>
</dbReference>
<evidence type="ECO:0000313" key="12">
    <source>
        <dbReference type="Proteomes" id="UP000005408"/>
    </source>
</evidence>
<evidence type="ECO:0000256" key="2">
    <source>
        <dbReference type="ARBA" id="ARBA00022723"/>
    </source>
</evidence>
<dbReference type="InterPro" id="IPR024079">
    <property type="entry name" value="MetalloPept_cat_dom_sf"/>
</dbReference>
<keyword evidence="7" id="KW-0325">Glycoprotein</keyword>
<dbReference type="PANTHER" id="PTHR11905:SF159">
    <property type="entry name" value="ADAM METALLOPROTEASE"/>
    <property type="match status" value="1"/>
</dbReference>
<keyword evidence="12" id="KW-1185">Reference proteome</keyword>
<feature type="active site" evidence="8">
    <location>
        <position position="348"/>
    </location>
</feature>
<keyword evidence="5" id="KW-0482">Metalloprotease</keyword>
<organism evidence="11 12">
    <name type="scientific">Magallana gigas</name>
    <name type="common">Pacific oyster</name>
    <name type="synonym">Crassostrea gigas</name>
    <dbReference type="NCBI Taxonomy" id="29159"/>
    <lineage>
        <taxon>Eukaryota</taxon>
        <taxon>Metazoa</taxon>
        <taxon>Spiralia</taxon>
        <taxon>Lophotrochozoa</taxon>
        <taxon>Mollusca</taxon>
        <taxon>Bivalvia</taxon>
        <taxon>Autobranchia</taxon>
        <taxon>Pteriomorphia</taxon>
        <taxon>Ostreida</taxon>
        <taxon>Ostreoidea</taxon>
        <taxon>Ostreidae</taxon>
        <taxon>Magallana</taxon>
    </lineage>
</organism>
<evidence type="ECO:0000256" key="5">
    <source>
        <dbReference type="ARBA" id="ARBA00023049"/>
    </source>
</evidence>
<dbReference type="PANTHER" id="PTHR11905">
    <property type="entry name" value="ADAM A DISINTEGRIN AND METALLOPROTEASE DOMAIN"/>
    <property type="match status" value="1"/>
</dbReference>
<protein>
    <recommendedName>
        <fullName evidence="10">Peptidase M12B domain-containing protein</fullName>
    </recommendedName>
</protein>
<dbReference type="Gene3D" id="3.40.1620.60">
    <property type="match status" value="1"/>
</dbReference>
<evidence type="ECO:0000256" key="4">
    <source>
        <dbReference type="ARBA" id="ARBA00022833"/>
    </source>
</evidence>
<dbReference type="GO" id="GO:0046872">
    <property type="term" value="F:metal ion binding"/>
    <property type="evidence" value="ECO:0007669"/>
    <property type="project" value="UniProtKB-KW"/>
</dbReference>
<keyword evidence="6" id="KW-1015">Disulfide bond</keyword>
<feature type="domain" description="Peptidase M12B" evidence="10">
    <location>
        <begin position="182"/>
        <end position="401"/>
    </location>
</feature>
<keyword evidence="2 8" id="KW-0479">Metal-binding</keyword>
<dbReference type="InterPro" id="IPR041645">
    <property type="entry name" value="ADAMTS_CR_2"/>
</dbReference>
<evidence type="ECO:0000256" key="7">
    <source>
        <dbReference type="ARBA" id="ARBA00023180"/>
    </source>
</evidence>
<dbReference type="Pfam" id="PF01421">
    <property type="entry name" value="Reprolysin"/>
    <property type="match status" value="1"/>
</dbReference>
<name>A0A8W8KXD4_MAGGI</name>
<keyword evidence="9" id="KW-1133">Transmembrane helix</keyword>
<comment type="caution">
    <text evidence="8">Lacks conserved residue(s) required for the propagation of feature annotation.</text>
</comment>
<feature type="transmembrane region" description="Helical" evidence="9">
    <location>
        <begin position="624"/>
        <end position="645"/>
    </location>
</feature>
<evidence type="ECO:0000259" key="10">
    <source>
        <dbReference type="PROSITE" id="PS50215"/>
    </source>
</evidence>
<dbReference type="Proteomes" id="UP000005408">
    <property type="component" value="Unassembled WGS sequence"/>
</dbReference>
<evidence type="ECO:0000256" key="3">
    <source>
        <dbReference type="ARBA" id="ARBA00022801"/>
    </source>
</evidence>
<dbReference type="EnsemblMetazoa" id="G25433.2">
    <property type="protein sequence ID" value="G25433.2:cds"/>
    <property type="gene ID" value="G25433"/>
</dbReference>
<dbReference type="AlphaFoldDB" id="A0A8W8KXD4"/>
<dbReference type="GO" id="GO:0004222">
    <property type="term" value="F:metalloendopeptidase activity"/>
    <property type="evidence" value="ECO:0007669"/>
    <property type="project" value="InterPro"/>
</dbReference>
<proteinExistence type="predicted"/>
<dbReference type="PROSITE" id="PS50215">
    <property type="entry name" value="ADAM_MEPRO"/>
    <property type="match status" value="1"/>
</dbReference>
<sequence>MHLLVGFFPDFQAKENINWVDVMIKVSTNRGRILRSTALPRQLLVSLNMSTDQLITFDLKENGEINSNIPIYTTDMDGKIRVQQPASLENVKYYQDQKHSASFMIETNYSSSCMVATFLYQNNEYMMRPEHCVSDIGKDMKFQLAKLNRTHILHSKPLKTDSRQQMFSSNQLERHKRASTDYKIEMFFIIDYSIYNYWYIRSEATTASGKDKEAKNSIIQFYSFVVNGIDVRYKSIQSWFTISILYSGIYIADAPEKAQFIENNKDTSSFQTMADSTVVLNAVTSWINGMSGIPPHDHAMMFTRYDFTNKGSSSNVGLAYVSGMCSDQSVSVVEDHFDFSVLTSAAHELGHGLGAQHDGSGNACDSDDSYIMSAVSRPVQNQNPWKFSTCSVNYFTTFINKLNQEDKNCMTVLSPSYDPGTLKQYTSLPGEIYDADSHCRHIVGPGSSFCRGLYDGNFSSICTTLWCRKTDGSGGCTSAVAGNGLRCGNKKWCISGKCKYDECAPPGDDACLYGDAKGVVTTYSSKEITCSFEDISDYPWVCYLVKDKCCQQCRHFYTGIAGCEYGDRASGCYTRRICPVNPSICCGTCYSGPTLTKPTQKPTTKYNNPCKTTVMTNKGATNCIIRSGGTMLFISCISLCTYLFICETRKAN</sequence>
<keyword evidence="1" id="KW-0645">Protease</keyword>
<evidence type="ECO:0000256" key="6">
    <source>
        <dbReference type="ARBA" id="ARBA00023157"/>
    </source>
</evidence>
<evidence type="ECO:0000256" key="9">
    <source>
        <dbReference type="SAM" id="Phobius"/>
    </source>
</evidence>
<feature type="binding site" evidence="8">
    <location>
        <position position="357"/>
    </location>
    <ligand>
        <name>Zn(2+)</name>
        <dbReference type="ChEBI" id="CHEBI:29105"/>
        <note>catalytic</note>
    </ligand>
</feature>
<feature type="binding site" evidence="8">
    <location>
        <position position="351"/>
    </location>
    <ligand>
        <name>Zn(2+)</name>
        <dbReference type="ChEBI" id="CHEBI:29105"/>
        <note>catalytic</note>
    </ligand>
</feature>
<keyword evidence="9" id="KW-0472">Membrane</keyword>
<keyword evidence="3" id="KW-0378">Hydrolase</keyword>
<keyword evidence="9" id="KW-0812">Transmembrane</keyword>
<dbReference type="Gene3D" id="3.40.390.10">
    <property type="entry name" value="Collagenase (Catalytic Domain)"/>
    <property type="match status" value="1"/>
</dbReference>